<gene>
    <name evidence="3" type="ORF">C0029_07060</name>
</gene>
<evidence type="ECO:0000256" key="1">
    <source>
        <dbReference type="PIRSR" id="PIRSR011396-1"/>
    </source>
</evidence>
<keyword evidence="2" id="KW-0547">Nucleotide-binding</keyword>
<dbReference type="InterPro" id="IPR006905">
    <property type="entry name" value="Flavin_halogenase"/>
</dbReference>
<dbReference type="PANTHER" id="PTHR43747:SF4">
    <property type="entry name" value="FLAVIN-DEPENDENT TRYPTOPHAN HALOGENASE"/>
    <property type="match status" value="1"/>
</dbReference>
<comment type="caution">
    <text evidence="3">The sequence shown here is derived from an EMBL/GenBank/DDBJ whole genome shotgun (WGS) entry which is preliminary data.</text>
</comment>
<feature type="binding site" evidence="2">
    <location>
        <position position="342"/>
    </location>
    <ligand>
        <name>FAD</name>
        <dbReference type="ChEBI" id="CHEBI:57692"/>
    </ligand>
</feature>
<proteinExistence type="predicted"/>
<name>A0AAP8SN22_9GAMM</name>
<feature type="binding site" evidence="2">
    <location>
        <position position="83"/>
    </location>
    <ligand>
        <name>7-chloro-L-tryptophan</name>
        <dbReference type="ChEBI" id="CHEBI:58713"/>
    </ligand>
</feature>
<dbReference type="Proteomes" id="UP000235162">
    <property type="component" value="Unassembled WGS sequence"/>
</dbReference>
<dbReference type="PROSITE" id="PS51257">
    <property type="entry name" value="PROKAR_LIPOPROTEIN"/>
    <property type="match status" value="1"/>
</dbReference>
<feature type="binding site" evidence="2">
    <location>
        <begin position="14"/>
        <end position="17"/>
    </location>
    <ligand>
        <name>FAD</name>
        <dbReference type="ChEBI" id="CHEBI:57692"/>
    </ligand>
</feature>
<keyword evidence="2" id="KW-0274">FAD</keyword>
<feature type="binding site" evidence="2">
    <location>
        <position position="351"/>
    </location>
    <ligand>
        <name>L-tryptophan</name>
        <dbReference type="ChEBI" id="CHEBI:57912"/>
    </ligand>
</feature>
<dbReference type="InterPro" id="IPR036188">
    <property type="entry name" value="FAD/NAD-bd_sf"/>
</dbReference>
<feature type="binding site" evidence="2">
    <location>
        <position position="187"/>
    </location>
    <ligand>
        <name>FAD</name>
        <dbReference type="ChEBI" id="CHEBI:57692"/>
    </ligand>
</feature>
<evidence type="ECO:0000313" key="4">
    <source>
        <dbReference type="Proteomes" id="UP000235162"/>
    </source>
</evidence>
<keyword evidence="2" id="KW-0285">Flavoprotein</keyword>
<dbReference type="AlphaFoldDB" id="A0AAP8SN22"/>
<dbReference type="GO" id="GO:0004497">
    <property type="term" value="F:monooxygenase activity"/>
    <property type="evidence" value="ECO:0007669"/>
    <property type="project" value="InterPro"/>
</dbReference>
<dbReference type="PIRSF" id="PIRSF011396">
    <property type="entry name" value="Trp_halogenase"/>
    <property type="match status" value="1"/>
</dbReference>
<accession>A0AAP8SN22</accession>
<dbReference type="InterPro" id="IPR050816">
    <property type="entry name" value="Flavin-dep_Halogenase_NPB"/>
</dbReference>
<dbReference type="KEGG" id="hja:BST95_08010"/>
<feature type="active site" evidence="1">
    <location>
        <position position="83"/>
    </location>
</feature>
<evidence type="ECO:0000313" key="3">
    <source>
        <dbReference type="EMBL" id="PLW86190.1"/>
    </source>
</evidence>
<protein>
    <submittedName>
        <fullName evidence="3">Tryptophan 7-halogenase</fullName>
    </submittedName>
</protein>
<organism evidence="3 4">
    <name type="scientific">Halioglobus japonicus</name>
    <dbReference type="NCBI Taxonomy" id="930805"/>
    <lineage>
        <taxon>Bacteria</taxon>
        <taxon>Pseudomonadati</taxon>
        <taxon>Pseudomonadota</taxon>
        <taxon>Gammaproteobacteria</taxon>
        <taxon>Cellvibrionales</taxon>
        <taxon>Halieaceae</taxon>
        <taxon>Halioglobus</taxon>
    </lineage>
</organism>
<dbReference type="GO" id="GO:0000166">
    <property type="term" value="F:nucleotide binding"/>
    <property type="evidence" value="ECO:0007669"/>
    <property type="project" value="UniProtKB-KW"/>
</dbReference>
<dbReference type="InterPro" id="IPR033856">
    <property type="entry name" value="Trp_halogen"/>
</dbReference>
<sequence>MDNGRIKSVLVVGGGTAGWLAACHLARKLHPSDPQGVRVTLVESPDIPTIGVGEGTVPAIRNSLQYLGISETEFIRHCEATFKQSIRFDGWMAAPDHSYHHVFDYPRRDPVDVTPYWLLGGEEQSYAQWVGIQAGICDAGLGPKQMTQPEYAGVANYAYHLDAGKFAELLTRHATEKLGVEHLKANVREVKLAANGDIEALDTDRLGELRADLFIDCTGFNSMLLGKALGVEFIDRSDVLLADHALAVQVPYPEPDSPIPSQTIATARSAGWIWDIGLVTRRGTGYVYSSNHIDHDAAELELRDYLRQSLGDRVDDLACRRIPMQVGYRERFWFRNCAAIGLSQGFVEPLEATGLLMFDATARMLAEQFPASRDLMPLLSERFNRRVQFAWERVIDFIKLHYCISDRDDTAFWRDNRDPAGIPESLQENLALWRHQVPSEYDFSSKLEIFNLENYLYVLYGMNYGTAIEPLAYRYRDSALAAKAVQRTQAVVEEARANLLPHRELIEKIHRYGLQPV</sequence>
<dbReference type="PANTHER" id="PTHR43747">
    <property type="entry name" value="FAD-BINDING PROTEIN"/>
    <property type="match status" value="1"/>
</dbReference>
<dbReference type="Gene3D" id="3.50.50.60">
    <property type="entry name" value="FAD/NAD(P)-binding domain"/>
    <property type="match status" value="1"/>
</dbReference>
<dbReference type="Pfam" id="PF04820">
    <property type="entry name" value="Trp_halogenase"/>
    <property type="match status" value="1"/>
</dbReference>
<dbReference type="SUPFAM" id="SSF51905">
    <property type="entry name" value="FAD/NAD(P)-binding domain"/>
    <property type="match status" value="1"/>
</dbReference>
<dbReference type="RefSeq" id="WP_084198827.1">
    <property type="nucleotide sequence ID" value="NZ_BMYL01000002.1"/>
</dbReference>
<dbReference type="EMBL" id="PKUR01000002">
    <property type="protein sequence ID" value="PLW86190.1"/>
    <property type="molecule type" value="Genomic_DNA"/>
</dbReference>
<keyword evidence="4" id="KW-1185">Reference proteome</keyword>
<reference evidence="3 4" key="1">
    <citation type="submission" date="2018-01" db="EMBL/GenBank/DDBJ databases">
        <title>The draft genome sequence of Halioglobus japonicus S1-36.</title>
        <authorList>
            <person name="Du Z.-J."/>
            <person name="Shi M.-J."/>
        </authorList>
    </citation>
    <scope>NUCLEOTIDE SEQUENCE [LARGE SCALE GENOMIC DNA]</scope>
    <source>
        <strain evidence="3 4">S1-36</strain>
    </source>
</reference>
<evidence type="ECO:0000256" key="2">
    <source>
        <dbReference type="PIRSR" id="PIRSR011396-2"/>
    </source>
</evidence>